<dbReference type="Proteomes" id="UP001530400">
    <property type="component" value="Unassembled WGS sequence"/>
</dbReference>
<reference evidence="3 4" key="1">
    <citation type="submission" date="2024-10" db="EMBL/GenBank/DDBJ databases">
        <title>Updated reference genomes for cyclostephanoid diatoms.</title>
        <authorList>
            <person name="Roberts W.R."/>
            <person name="Alverson A.J."/>
        </authorList>
    </citation>
    <scope>NUCLEOTIDE SEQUENCE [LARGE SCALE GENOMIC DNA]</scope>
    <source>
        <strain evidence="3 4">AJA010-31</strain>
    </source>
</reference>
<evidence type="ECO:0000313" key="3">
    <source>
        <dbReference type="EMBL" id="KAL3765470.1"/>
    </source>
</evidence>
<keyword evidence="4" id="KW-1185">Reference proteome</keyword>
<dbReference type="EMBL" id="JALLPJ020001401">
    <property type="protein sequence ID" value="KAL3765470.1"/>
    <property type="molecule type" value="Genomic_DNA"/>
</dbReference>
<feature type="compositionally biased region" description="Basic and acidic residues" evidence="1">
    <location>
        <begin position="184"/>
        <end position="207"/>
    </location>
</feature>
<keyword evidence="2" id="KW-0732">Signal</keyword>
<evidence type="ECO:0000256" key="1">
    <source>
        <dbReference type="SAM" id="MobiDB-lite"/>
    </source>
</evidence>
<dbReference type="AlphaFoldDB" id="A0ABD3MN76"/>
<feature type="region of interest" description="Disordered" evidence="1">
    <location>
        <begin position="173"/>
        <end position="381"/>
    </location>
</feature>
<evidence type="ECO:0000313" key="4">
    <source>
        <dbReference type="Proteomes" id="UP001530400"/>
    </source>
</evidence>
<evidence type="ECO:0000256" key="2">
    <source>
        <dbReference type="SAM" id="SignalP"/>
    </source>
</evidence>
<comment type="caution">
    <text evidence="3">The sequence shown here is derived from an EMBL/GenBank/DDBJ whole genome shotgun (WGS) entry which is preliminary data.</text>
</comment>
<feature type="compositionally biased region" description="Basic and acidic residues" evidence="1">
    <location>
        <begin position="306"/>
        <end position="325"/>
    </location>
</feature>
<feature type="region of interest" description="Disordered" evidence="1">
    <location>
        <begin position="77"/>
        <end position="145"/>
    </location>
</feature>
<feature type="signal peptide" evidence="2">
    <location>
        <begin position="1"/>
        <end position="23"/>
    </location>
</feature>
<proteinExistence type="predicted"/>
<gene>
    <name evidence="3" type="ORF">ACHAWO_009315</name>
</gene>
<feature type="compositionally biased region" description="Low complexity" evidence="1">
    <location>
        <begin position="245"/>
        <end position="256"/>
    </location>
</feature>
<organism evidence="3 4">
    <name type="scientific">Cyclotella atomus</name>
    <dbReference type="NCBI Taxonomy" id="382360"/>
    <lineage>
        <taxon>Eukaryota</taxon>
        <taxon>Sar</taxon>
        <taxon>Stramenopiles</taxon>
        <taxon>Ochrophyta</taxon>
        <taxon>Bacillariophyta</taxon>
        <taxon>Coscinodiscophyceae</taxon>
        <taxon>Thalassiosirophycidae</taxon>
        <taxon>Stephanodiscales</taxon>
        <taxon>Stephanodiscaceae</taxon>
        <taxon>Cyclotella</taxon>
    </lineage>
</organism>
<accession>A0ABD3MN76</accession>
<name>A0ABD3MN76_9STRA</name>
<feature type="chain" id="PRO_5044761230" evidence="2">
    <location>
        <begin position="24"/>
        <end position="613"/>
    </location>
</feature>
<feature type="compositionally biased region" description="Acidic residues" evidence="1">
    <location>
        <begin position="208"/>
        <end position="230"/>
    </location>
</feature>
<sequence>MSPHKLCHLAYYPLLLLSQSTHAQPQAQLHIDLEKGILSRRLDSDPSKLVLYDFQPAYPPYTKERLRNLLLLDRHDGDGNVNDGEDGEHQLEVGNETNVDDDKTGSSDVPLDSEMVATSEKETGDDETISVGHTNEVDASREDDDSAALVSDHLQLKSSNSAKDEVNTVKYAEEDTGALEGQVSDDKAAVTSEETKIESARDIKPNEMDEQFAEETDSAPDASKDDDEIFTEYSDSQGGSEDTVAATNNQEEQAAASDISNQDADPGSAPIDTDLQPLHTSDERSQHEQADARIHSEFVDDTYYSDEERSSEADGAVESERHINAVDDAQPIMDHETPQYTEPPDASTSNTPDVVDTHAESSDRITINYDEITPPISKDEDANREFVTGLDEIDKFFESVSPPDELDVGADGSSMQDVLVGQGLKIIFKRAKSFGSSVKERFEKIVEKALPQQLVHLARDEEEEEESLEDILKMMKGDLPLNTKSEKVDASEAKGRGVNAEEGVEDDKLANRFPLLKKPRVNKIYKYARRKWRQAKHLLDDLLSIFGGDDDEEDVDFSADFGSMNFDDVRSLLIEKNRVKVKEGGEMPQFGSEVDDSFVRSRYDTMRKAEGAS</sequence>
<feature type="compositionally biased region" description="Basic and acidic residues" evidence="1">
    <location>
        <begin position="280"/>
        <end position="298"/>
    </location>
</feature>
<protein>
    <submittedName>
        <fullName evidence="3">Uncharacterized protein</fullName>
    </submittedName>
</protein>